<accession>A0ABX1H8P3</accession>
<comment type="caution">
    <text evidence="3">The sequence shown here is derived from an EMBL/GenBank/DDBJ whole genome shotgun (WGS) entry which is preliminary data.</text>
</comment>
<evidence type="ECO:0000313" key="4">
    <source>
        <dbReference type="Proteomes" id="UP000772196"/>
    </source>
</evidence>
<gene>
    <name evidence="3" type="ORF">HFV08_24850</name>
</gene>
<feature type="compositionally biased region" description="Low complexity" evidence="1">
    <location>
        <begin position="219"/>
        <end position="244"/>
    </location>
</feature>
<feature type="compositionally biased region" description="Basic and acidic residues" evidence="1">
    <location>
        <begin position="245"/>
        <end position="269"/>
    </location>
</feature>
<protein>
    <submittedName>
        <fullName evidence="3">DUF3558 domain-containing protein</fullName>
    </submittedName>
</protein>
<feature type="region of interest" description="Disordered" evidence="1">
    <location>
        <begin position="67"/>
        <end position="99"/>
    </location>
</feature>
<dbReference type="PROSITE" id="PS51257">
    <property type="entry name" value="PROKAR_LIPOPROTEIN"/>
    <property type="match status" value="1"/>
</dbReference>
<sequence length="269" mass="27850">MHRSAQRLSRLLAVAAVPVILVASGCSSDDSGSDEDKKGSATPSASPSVAKARFADLPDPCEVFEKKTLKDLVPETDDESGKAGKSEDNATRGTCAWTSLDNKGVKGSQFRWLNVSLLRFDSDQTRGTGDKLAHAYFQKQVAGAEATQEAKGVKTQPVAGTGDEASTVSYELKKKEGTFKQQTVVARTANVVVTVDYNGAGLAGDKSPSAEDLVKDAQAAAKEAVAAVEKANSGADAGSGADSGSGEKSDKDEKSDKGEGEKGDSGKKS</sequence>
<organism evidence="3 4">
    <name type="scientific">Streptomyces physcomitrii</name>
    <dbReference type="NCBI Taxonomy" id="2724184"/>
    <lineage>
        <taxon>Bacteria</taxon>
        <taxon>Bacillati</taxon>
        <taxon>Actinomycetota</taxon>
        <taxon>Actinomycetes</taxon>
        <taxon>Kitasatosporales</taxon>
        <taxon>Streptomycetaceae</taxon>
        <taxon>Streptomyces</taxon>
    </lineage>
</organism>
<dbReference type="Proteomes" id="UP000772196">
    <property type="component" value="Unassembled WGS sequence"/>
</dbReference>
<name>A0ABX1H8P3_9ACTN</name>
<feature type="region of interest" description="Disordered" evidence="1">
    <location>
        <begin position="26"/>
        <end position="52"/>
    </location>
</feature>
<proteinExistence type="predicted"/>
<dbReference type="RefSeq" id="WP_168542615.1">
    <property type="nucleotide sequence ID" value="NZ_JAAWWP010000018.1"/>
</dbReference>
<feature type="signal peptide" evidence="2">
    <location>
        <begin position="1"/>
        <end position="28"/>
    </location>
</feature>
<feature type="chain" id="PRO_5045578833" evidence="2">
    <location>
        <begin position="29"/>
        <end position="269"/>
    </location>
</feature>
<evidence type="ECO:0000256" key="2">
    <source>
        <dbReference type="SAM" id="SignalP"/>
    </source>
</evidence>
<feature type="compositionally biased region" description="Basic and acidic residues" evidence="1">
    <location>
        <begin position="67"/>
        <end position="90"/>
    </location>
</feature>
<reference evidence="3 4" key="1">
    <citation type="submission" date="2020-04" db="EMBL/GenBank/DDBJ databases">
        <title>Phylogenetic Diversity and Antibacterial Activity against Ralstonia solanacearum of Endophytic Actinomycete Isolated from Moss.</title>
        <authorList>
            <person name="Zhuang X."/>
        </authorList>
    </citation>
    <scope>NUCLEOTIDE SEQUENCE [LARGE SCALE GENOMIC DNA]</scope>
    <source>
        <strain evidence="3 4">LD120</strain>
    </source>
</reference>
<dbReference type="EMBL" id="JAAWWP010000018">
    <property type="protein sequence ID" value="NKI44418.1"/>
    <property type="molecule type" value="Genomic_DNA"/>
</dbReference>
<keyword evidence="2" id="KW-0732">Signal</keyword>
<keyword evidence="4" id="KW-1185">Reference proteome</keyword>
<evidence type="ECO:0000256" key="1">
    <source>
        <dbReference type="SAM" id="MobiDB-lite"/>
    </source>
</evidence>
<evidence type="ECO:0000313" key="3">
    <source>
        <dbReference type="EMBL" id="NKI44418.1"/>
    </source>
</evidence>
<feature type="region of interest" description="Disordered" evidence="1">
    <location>
        <begin position="199"/>
        <end position="269"/>
    </location>
</feature>